<dbReference type="AlphaFoldDB" id="A0A9W6TML4"/>
<comment type="caution">
    <text evidence="2">The sequence shown here is derived from an EMBL/GenBank/DDBJ whole genome shotgun (WGS) entry which is preliminary data.</text>
</comment>
<keyword evidence="3" id="KW-1185">Reference proteome</keyword>
<gene>
    <name evidence="2" type="ORF">Pfra01_000069000</name>
</gene>
<organism evidence="2 3">
    <name type="scientific">Phytophthora fragariaefolia</name>
    <dbReference type="NCBI Taxonomy" id="1490495"/>
    <lineage>
        <taxon>Eukaryota</taxon>
        <taxon>Sar</taxon>
        <taxon>Stramenopiles</taxon>
        <taxon>Oomycota</taxon>
        <taxon>Peronosporomycetes</taxon>
        <taxon>Peronosporales</taxon>
        <taxon>Peronosporaceae</taxon>
        <taxon>Phytophthora</taxon>
    </lineage>
</organism>
<reference evidence="2" key="1">
    <citation type="submission" date="2023-04" db="EMBL/GenBank/DDBJ databases">
        <title>Phytophthora fragariaefolia NBRC 109709.</title>
        <authorList>
            <person name="Ichikawa N."/>
            <person name="Sato H."/>
            <person name="Tonouchi N."/>
        </authorList>
    </citation>
    <scope>NUCLEOTIDE SEQUENCE</scope>
    <source>
        <strain evidence="2">NBRC 109709</strain>
    </source>
</reference>
<accession>A0A9W6TML4</accession>
<dbReference type="InterPro" id="IPR057670">
    <property type="entry name" value="SH3_retrovirus"/>
</dbReference>
<dbReference type="OrthoDB" id="413361at2759"/>
<sequence>MTPFETFWGRKPALKLLKIFGQRCVVLIPPNQISTLHQFRRKGRSGVFIGTDPQQKGYFVYISGRDHRVGHSRSVVFLAPQAHVIMNPAPEDDPLRIIEESELAVDDDEENETAPKNDVVTTSDQRPLNIQKLSSKGLVEYPSNATSLDRRDIIQEGRNSIIPLRRSARISSQSISVALSAAQVSLAKGYVNL</sequence>
<evidence type="ECO:0000313" key="3">
    <source>
        <dbReference type="Proteomes" id="UP001165121"/>
    </source>
</evidence>
<evidence type="ECO:0000313" key="2">
    <source>
        <dbReference type="EMBL" id="GMF16134.1"/>
    </source>
</evidence>
<dbReference type="Proteomes" id="UP001165121">
    <property type="component" value="Unassembled WGS sequence"/>
</dbReference>
<dbReference type="EMBL" id="BSXT01000055">
    <property type="protein sequence ID" value="GMF16134.1"/>
    <property type="molecule type" value="Genomic_DNA"/>
</dbReference>
<name>A0A9W6TML4_9STRA</name>
<dbReference type="Pfam" id="PF25597">
    <property type="entry name" value="SH3_retrovirus"/>
    <property type="match status" value="1"/>
</dbReference>
<evidence type="ECO:0000259" key="1">
    <source>
        <dbReference type="Pfam" id="PF25597"/>
    </source>
</evidence>
<proteinExistence type="predicted"/>
<protein>
    <submittedName>
        <fullName evidence="2">Unnamed protein product</fullName>
    </submittedName>
</protein>
<feature type="domain" description="Retroviral polymerase SH3-like" evidence="1">
    <location>
        <begin position="23"/>
        <end position="78"/>
    </location>
</feature>